<feature type="transmembrane region" description="Helical" evidence="2">
    <location>
        <begin position="112"/>
        <end position="139"/>
    </location>
</feature>
<reference evidence="3 4" key="1">
    <citation type="submission" date="2024-10" db="EMBL/GenBank/DDBJ databases">
        <title>The Natural Products Discovery Center: Release of the First 8490 Sequenced Strains for Exploring Actinobacteria Biosynthetic Diversity.</title>
        <authorList>
            <person name="Kalkreuter E."/>
            <person name="Kautsar S.A."/>
            <person name="Yang D."/>
            <person name="Bader C.D."/>
            <person name="Teijaro C.N."/>
            <person name="Fluegel L."/>
            <person name="Davis C.M."/>
            <person name="Simpson J.R."/>
            <person name="Lauterbach L."/>
            <person name="Steele A.D."/>
            <person name="Gui C."/>
            <person name="Meng S."/>
            <person name="Li G."/>
            <person name="Viehrig K."/>
            <person name="Ye F."/>
            <person name="Su P."/>
            <person name="Kiefer A.F."/>
            <person name="Nichols A."/>
            <person name="Cepeda A.J."/>
            <person name="Yan W."/>
            <person name="Fan B."/>
            <person name="Jiang Y."/>
            <person name="Adhikari A."/>
            <person name="Zheng C.-J."/>
            <person name="Schuster L."/>
            <person name="Cowan T.M."/>
            <person name="Smanski M.J."/>
            <person name="Chevrette M.G."/>
            <person name="De Carvalho L.P.S."/>
            <person name="Shen B."/>
        </authorList>
    </citation>
    <scope>NUCLEOTIDE SEQUENCE [LARGE SCALE GENOMIC DNA]</scope>
    <source>
        <strain evidence="3 4">NPDC015755</strain>
    </source>
</reference>
<accession>A0ABW6YCQ1</accession>
<feature type="transmembrane region" description="Helical" evidence="2">
    <location>
        <begin position="68"/>
        <end position="87"/>
    </location>
</feature>
<keyword evidence="2" id="KW-0472">Membrane</keyword>
<evidence type="ECO:0000256" key="2">
    <source>
        <dbReference type="SAM" id="Phobius"/>
    </source>
</evidence>
<dbReference type="RefSeq" id="WP_391934876.1">
    <property type="nucleotide sequence ID" value="NZ_JBIBSM010000007.1"/>
</dbReference>
<evidence type="ECO:0008006" key="5">
    <source>
        <dbReference type="Google" id="ProtNLM"/>
    </source>
</evidence>
<feature type="transmembrane region" description="Helical" evidence="2">
    <location>
        <begin position="217"/>
        <end position="240"/>
    </location>
</feature>
<feature type="transmembrane region" description="Helical" evidence="2">
    <location>
        <begin position="151"/>
        <end position="172"/>
    </location>
</feature>
<feature type="transmembrane region" description="Helical" evidence="2">
    <location>
        <begin position="35"/>
        <end position="53"/>
    </location>
</feature>
<keyword evidence="2" id="KW-0812">Transmembrane</keyword>
<keyword evidence="2" id="KW-1133">Transmembrane helix</keyword>
<keyword evidence="4" id="KW-1185">Reference proteome</keyword>
<protein>
    <recommendedName>
        <fullName evidence="5">ABC transporter permease</fullName>
    </recommendedName>
</protein>
<feature type="transmembrane region" description="Helical" evidence="2">
    <location>
        <begin position="179"/>
        <end position="197"/>
    </location>
</feature>
<evidence type="ECO:0000256" key="1">
    <source>
        <dbReference type="SAM" id="MobiDB-lite"/>
    </source>
</evidence>
<name>A0ABW6YCQ1_9ACTN</name>
<dbReference type="Proteomes" id="UP001603013">
    <property type="component" value="Unassembled WGS sequence"/>
</dbReference>
<proteinExistence type="predicted"/>
<comment type="caution">
    <text evidence="3">The sequence shown here is derived from an EMBL/GenBank/DDBJ whole genome shotgun (WGS) entry which is preliminary data.</text>
</comment>
<evidence type="ECO:0000313" key="4">
    <source>
        <dbReference type="Proteomes" id="UP001603013"/>
    </source>
</evidence>
<feature type="transmembrane region" description="Helical" evidence="2">
    <location>
        <begin position="247"/>
        <end position="264"/>
    </location>
</feature>
<evidence type="ECO:0000313" key="3">
    <source>
        <dbReference type="EMBL" id="MFF8277609.1"/>
    </source>
</evidence>
<feature type="region of interest" description="Disordered" evidence="1">
    <location>
        <begin position="1"/>
        <end position="24"/>
    </location>
</feature>
<organism evidence="3 4">
    <name type="scientific">Streptomyces lateritius</name>
    <dbReference type="NCBI Taxonomy" id="67313"/>
    <lineage>
        <taxon>Bacteria</taxon>
        <taxon>Bacillati</taxon>
        <taxon>Actinomycetota</taxon>
        <taxon>Actinomycetes</taxon>
        <taxon>Kitasatosporales</taxon>
        <taxon>Streptomycetaceae</taxon>
        <taxon>Streptomyces</taxon>
    </lineage>
</organism>
<sequence length="444" mass="47022">MTTSPAPARAAAAPPRTPPRTRTSSVLRTELRRGAGPWTGGAVAVTILVTMYGKAPGWQGRWADVTDMLHVAAGLLAGPLALAAGCWQGGRDRRRGTLELLRSVPRGRLRRTLLAVAPAALWPAAGLLLPAAVCLLATWPYVSGGRPYLELLAADTVALAALGTLGHLVGLLVPWRLTAPLLAVVGYVGLALSAYTRSSARWLGPAAEHHFAWDEPVWWFAPVSAVWSGGLALAALLAYAARARLRLLALLPLAAAIAAAVPVLRLPDEGPWRPDPEVARLVCDGGAPQVCLPSIDRALLPDVSKALAPLNARLRGLPGAPTRWVLGPGGPRPGEVELPDPSQDAVRGRLERPDLYLDSAVQWLFSDTCREGDLGGPNAERASEIHLAVAQWLAPTPEGYGVPLGPAAQRYVDTLRAKPPTAQRDYLARYLAADTCRPDEVPIP</sequence>
<dbReference type="EMBL" id="JBIBSM010000007">
    <property type="protein sequence ID" value="MFF8277609.1"/>
    <property type="molecule type" value="Genomic_DNA"/>
</dbReference>
<gene>
    <name evidence="3" type="ORF">ACF05T_16085</name>
</gene>